<evidence type="ECO:0000259" key="12">
    <source>
        <dbReference type="PROSITE" id="PS51285"/>
    </source>
</evidence>
<feature type="domain" description="AGC-kinase C-terminal" evidence="12">
    <location>
        <begin position="398"/>
        <end position="474"/>
    </location>
</feature>
<dbReference type="SMART" id="SM00133">
    <property type="entry name" value="S_TK_X"/>
    <property type="match status" value="1"/>
</dbReference>
<dbReference type="InterPro" id="IPR017441">
    <property type="entry name" value="Protein_kinase_ATP_BS"/>
</dbReference>
<dbReference type="InterPro" id="IPR011009">
    <property type="entry name" value="Kinase-like_dom_sf"/>
</dbReference>
<evidence type="ECO:0000313" key="15">
    <source>
        <dbReference type="Proteomes" id="UP000030755"/>
    </source>
</evidence>
<evidence type="ECO:0000313" key="16">
    <source>
        <dbReference type="Proteomes" id="UP000281549"/>
    </source>
</evidence>
<dbReference type="Pfam" id="PF00069">
    <property type="entry name" value="Pkinase"/>
    <property type="match status" value="1"/>
</dbReference>
<comment type="catalytic activity">
    <reaction evidence="9">
        <text>L-seryl-[protein] + ATP = O-phospho-L-seryl-[protein] + ADP + H(+)</text>
        <dbReference type="Rhea" id="RHEA:17989"/>
        <dbReference type="Rhea" id="RHEA-COMP:9863"/>
        <dbReference type="Rhea" id="RHEA-COMP:11604"/>
        <dbReference type="ChEBI" id="CHEBI:15378"/>
        <dbReference type="ChEBI" id="CHEBI:29999"/>
        <dbReference type="ChEBI" id="CHEBI:30616"/>
        <dbReference type="ChEBI" id="CHEBI:83421"/>
        <dbReference type="ChEBI" id="CHEBI:456216"/>
        <dbReference type="EC" id="2.7.11.1"/>
    </reaction>
</comment>
<dbReference type="SMART" id="SM00220">
    <property type="entry name" value="S_TKc"/>
    <property type="match status" value="1"/>
</dbReference>
<dbReference type="FunFam" id="1.10.510.10:FF:000319">
    <property type="entry name" value="Non-specific serine/threonine protein kinase"/>
    <property type="match status" value="1"/>
</dbReference>
<keyword evidence="15" id="KW-1185">Reference proteome</keyword>
<dbReference type="STRING" id="988480.A0A075B4L2"/>
<dbReference type="PANTHER" id="PTHR24356">
    <property type="entry name" value="SERINE/THREONINE-PROTEIN KINASE"/>
    <property type="match status" value="1"/>
</dbReference>
<dbReference type="OrthoDB" id="18472at2759"/>
<evidence type="ECO:0000256" key="6">
    <source>
        <dbReference type="ARBA" id="ARBA00022777"/>
    </source>
</evidence>
<dbReference type="GO" id="GO:0004674">
    <property type="term" value="F:protein serine/threonine kinase activity"/>
    <property type="evidence" value="ECO:0007669"/>
    <property type="project" value="UniProtKB-KW"/>
</dbReference>
<evidence type="ECO:0000313" key="14">
    <source>
        <dbReference type="EMBL" id="RKP17057.1"/>
    </source>
</evidence>
<gene>
    <name evidence="13" type="ORF">O9G_003313</name>
    <name evidence="14" type="ORF">ROZALSC1DRAFT_31097</name>
</gene>
<keyword evidence="5 10" id="KW-0547">Nucleotide-binding</keyword>
<dbReference type="Gene3D" id="1.10.510.10">
    <property type="entry name" value="Transferase(Phosphotransferase) domain 1"/>
    <property type="match status" value="1"/>
</dbReference>
<keyword evidence="2" id="KW-0723">Serine/threonine-protein kinase</keyword>
<protein>
    <recommendedName>
        <fullName evidence="1">non-specific serine/threonine protein kinase</fullName>
        <ecNumber evidence="1">2.7.11.1</ecNumber>
    </recommendedName>
</protein>
<keyword evidence="3" id="KW-0597">Phosphoprotein</keyword>
<evidence type="ECO:0000256" key="8">
    <source>
        <dbReference type="ARBA" id="ARBA00047899"/>
    </source>
</evidence>
<dbReference type="PROSITE" id="PS00108">
    <property type="entry name" value="PROTEIN_KINASE_ST"/>
    <property type="match status" value="1"/>
</dbReference>
<dbReference type="InterPro" id="IPR000961">
    <property type="entry name" value="AGC-kinase_C"/>
</dbReference>
<organism evidence="13 15">
    <name type="scientific">Rozella allomycis (strain CSF55)</name>
    <dbReference type="NCBI Taxonomy" id="988480"/>
    <lineage>
        <taxon>Eukaryota</taxon>
        <taxon>Fungi</taxon>
        <taxon>Fungi incertae sedis</taxon>
        <taxon>Cryptomycota</taxon>
        <taxon>Cryptomycota incertae sedis</taxon>
        <taxon>Rozella</taxon>
    </lineage>
</organism>
<evidence type="ECO:0000256" key="5">
    <source>
        <dbReference type="ARBA" id="ARBA00022741"/>
    </source>
</evidence>
<dbReference type="PROSITE" id="PS50011">
    <property type="entry name" value="PROTEIN_KINASE_DOM"/>
    <property type="match status" value="1"/>
</dbReference>
<comment type="catalytic activity">
    <reaction evidence="8">
        <text>L-threonyl-[protein] + ATP = O-phospho-L-threonyl-[protein] + ADP + H(+)</text>
        <dbReference type="Rhea" id="RHEA:46608"/>
        <dbReference type="Rhea" id="RHEA-COMP:11060"/>
        <dbReference type="Rhea" id="RHEA-COMP:11605"/>
        <dbReference type="ChEBI" id="CHEBI:15378"/>
        <dbReference type="ChEBI" id="CHEBI:30013"/>
        <dbReference type="ChEBI" id="CHEBI:30616"/>
        <dbReference type="ChEBI" id="CHEBI:61977"/>
        <dbReference type="ChEBI" id="CHEBI:456216"/>
        <dbReference type="EC" id="2.7.11.1"/>
    </reaction>
</comment>
<feature type="binding site" evidence="10">
    <location>
        <position position="140"/>
    </location>
    <ligand>
        <name>ATP</name>
        <dbReference type="ChEBI" id="CHEBI:30616"/>
    </ligand>
</feature>
<evidence type="ECO:0000256" key="3">
    <source>
        <dbReference type="ARBA" id="ARBA00022553"/>
    </source>
</evidence>
<name>A0A075B4L2_ROZAC</name>
<dbReference type="Proteomes" id="UP000281549">
    <property type="component" value="Unassembled WGS sequence"/>
</dbReference>
<dbReference type="HOGENOM" id="CLU_000288_67_4_1"/>
<dbReference type="InterPro" id="IPR000719">
    <property type="entry name" value="Prot_kinase_dom"/>
</dbReference>
<keyword evidence="7 10" id="KW-0067">ATP-binding</keyword>
<dbReference type="OMA" id="KLRVDQF"/>
<dbReference type="EC" id="2.7.11.1" evidence="1"/>
<reference evidence="14" key="3">
    <citation type="submission" date="2018-08" db="EMBL/GenBank/DDBJ databases">
        <title>Leveraging single-cell genomics to expand the Fungal Tree of Life.</title>
        <authorList>
            <consortium name="DOE Joint Genome Institute"/>
            <person name="Ahrendt S.R."/>
            <person name="Quandt C.A."/>
            <person name="Ciobanu D."/>
            <person name="Clum A."/>
            <person name="Salamov A."/>
            <person name="Andreopoulos B."/>
            <person name="Cheng J.-F."/>
            <person name="Woyke T."/>
            <person name="Pelin A."/>
            <person name="Henrissat B."/>
            <person name="Reynolds N."/>
            <person name="Benny G.L."/>
            <person name="Smith M.E."/>
            <person name="James T.Y."/>
            <person name="Grigoriev I.V."/>
        </authorList>
    </citation>
    <scope>NUCLEOTIDE SEQUENCE</scope>
    <source>
        <strain evidence="14">CSF55</strain>
    </source>
</reference>
<accession>A0A075B4L2</accession>
<dbReference type="EMBL" id="KE560559">
    <property type="protein sequence ID" value="EPZ36442.1"/>
    <property type="molecule type" value="Genomic_DNA"/>
</dbReference>
<evidence type="ECO:0000313" key="13">
    <source>
        <dbReference type="EMBL" id="EPZ36442.1"/>
    </source>
</evidence>
<dbReference type="InterPro" id="IPR008271">
    <property type="entry name" value="Ser/Thr_kinase_AS"/>
</dbReference>
<evidence type="ECO:0000256" key="1">
    <source>
        <dbReference type="ARBA" id="ARBA00012513"/>
    </source>
</evidence>
<dbReference type="FunFam" id="3.30.200.20:FF:000109">
    <property type="entry name" value="Non-specific serine/threonine protein kinase"/>
    <property type="match status" value="1"/>
</dbReference>
<reference evidence="13 15" key="1">
    <citation type="journal article" date="2013" name="Curr. Biol.">
        <title>Shared signatures of parasitism and phylogenomics unite Cryptomycota and microsporidia.</title>
        <authorList>
            <person name="James T.Y."/>
            <person name="Pelin A."/>
            <person name="Bonen L."/>
            <person name="Ahrendt S."/>
            <person name="Sain D."/>
            <person name="Corradi N."/>
            <person name="Stajich J.E."/>
        </authorList>
    </citation>
    <scope>NUCLEOTIDE SEQUENCE [LARGE SCALE GENOMIC DNA]</scope>
    <source>
        <strain evidence="13 15">CSF55</strain>
        <strain evidence="13 15">CSF55</strain>
    </source>
</reference>
<dbReference type="Proteomes" id="UP000030755">
    <property type="component" value="Unassembled WGS sequence"/>
</dbReference>
<evidence type="ECO:0000256" key="2">
    <source>
        <dbReference type="ARBA" id="ARBA00022527"/>
    </source>
</evidence>
<proteinExistence type="predicted"/>
<dbReference type="PROSITE" id="PS51285">
    <property type="entry name" value="AGC_KINASE_CTER"/>
    <property type="match status" value="1"/>
</dbReference>
<dbReference type="GO" id="GO:0005524">
    <property type="term" value="F:ATP binding"/>
    <property type="evidence" value="ECO:0007669"/>
    <property type="project" value="UniProtKB-UniRule"/>
</dbReference>
<dbReference type="SUPFAM" id="SSF56112">
    <property type="entry name" value="Protein kinase-like (PK-like)"/>
    <property type="match status" value="1"/>
</dbReference>
<dbReference type="AlphaFoldDB" id="A0A075B4L2"/>
<dbReference type="EMBL" id="ML006052">
    <property type="protein sequence ID" value="RKP17057.1"/>
    <property type="molecule type" value="Genomic_DNA"/>
</dbReference>
<dbReference type="Gene3D" id="3.30.200.20">
    <property type="entry name" value="Phosphorylase Kinase, domain 1"/>
    <property type="match status" value="1"/>
</dbReference>
<dbReference type="InterPro" id="IPR050236">
    <property type="entry name" value="Ser_Thr_kinase_AGC"/>
</dbReference>
<keyword evidence="4" id="KW-0808">Transferase</keyword>
<keyword evidence="6 13" id="KW-0418">Kinase</keyword>
<dbReference type="PANTHER" id="PTHR24356:SF417">
    <property type="entry name" value="CELL CYCLE PROTEIN KINASE DBF2-RELATED"/>
    <property type="match status" value="1"/>
</dbReference>
<sequence>MMRQELKCITNTLHSNLKQKSEPFNIEGTKAKKTENTYSGPPRQNCCVFLEHYFDLLTYLHQRRLRLEKFKADAVQRGLTEEEYEKEWNYYCGKERAYLRKRRCRTKLTQFQVLAQVGQGGYGQVFLARKKDTFEVVALKKMNKKLLKKLNEVEHILTERDVLTASDSPWLVKLLYAFQDCDYVYLAMEYVPGGDLRTLINNSGILKESDACFYVSEMFMAVNVLHNLGYIHRDLKPENFLIDCNGHIKLTDFGLSKGTLSPYRVLSLKNKERVLHCEVQKKNGHSNLSAFSVVGSPDYMAPEILMNKGYDYLVDYWSLGCILFEFLAGYPPFAAPNVEETWVNVYHWEKVLERPTYDNEDEEFNLSDSAWDLIIQLINHRKKRMNTITKLKAHSFFSLINWDRIRLDSIPPFIPQLESETDTTYFDDFSDPNNNEIFKTVANRFEEYNHEEKPPRSAFVGFTYKHHKNKEWMIHNNKSVVGEYNKYGSKSIVEQFYVSKGIKMKLFNF</sequence>
<evidence type="ECO:0000259" key="11">
    <source>
        <dbReference type="PROSITE" id="PS50011"/>
    </source>
</evidence>
<dbReference type="GO" id="GO:0035556">
    <property type="term" value="P:intracellular signal transduction"/>
    <property type="evidence" value="ECO:0007669"/>
    <property type="project" value="TreeGrafter"/>
</dbReference>
<dbReference type="FunFam" id="1.10.510.10:FF:000141">
    <property type="entry name" value="Non-specific serine/threonine protein kinase"/>
    <property type="match status" value="1"/>
</dbReference>
<reference evidence="16" key="2">
    <citation type="journal article" date="2018" name="Nat. Microbiol.">
        <title>Leveraging single-cell genomics to expand the fungal tree of life.</title>
        <authorList>
            <person name="Ahrendt S.R."/>
            <person name="Quandt C.A."/>
            <person name="Ciobanu D."/>
            <person name="Clum A."/>
            <person name="Salamov A."/>
            <person name="Andreopoulos B."/>
            <person name="Cheng J.F."/>
            <person name="Woyke T."/>
            <person name="Pelin A."/>
            <person name="Henrissat B."/>
            <person name="Reynolds N.K."/>
            <person name="Benny G.L."/>
            <person name="Smith M.E."/>
            <person name="James T.Y."/>
            <person name="Grigoriev I.V."/>
        </authorList>
    </citation>
    <scope>NUCLEOTIDE SEQUENCE [LARGE SCALE GENOMIC DNA]</scope>
    <source>
        <strain evidence="16">CSF55</strain>
    </source>
</reference>
<evidence type="ECO:0000256" key="4">
    <source>
        <dbReference type="ARBA" id="ARBA00022679"/>
    </source>
</evidence>
<dbReference type="PROSITE" id="PS00107">
    <property type="entry name" value="PROTEIN_KINASE_ATP"/>
    <property type="match status" value="1"/>
</dbReference>
<evidence type="ECO:0000256" key="9">
    <source>
        <dbReference type="ARBA" id="ARBA00048679"/>
    </source>
</evidence>
<dbReference type="GO" id="GO:0005816">
    <property type="term" value="C:spindle pole body"/>
    <property type="evidence" value="ECO:0007669"/>
    <property type="project" value="UniProtKB-ARBA"/>
</dbReference>
<feature type="domain" description="Protein kinase" evidence="11">
    <location>
        <begin position="111"/>
        <end position="397"/>
    </location>
</feature>
<evidence type="ECO:0000256" key="7">
    <source>
        <dbReference type="ARBA" id="ARBA00022840"/>
    </source>
</evidence>
<evidence type="ECO:0000256" key="10">
    <source>
        <dbReference type="PROSITE-ProRule" id="PRU10141"/>
    </source>
</evidence>